<dbReference type="KEGG" id="cmos:111444227"/>
<evidence type="ECO:0000256" key="3">
    <source>
        <dbReference type="ARBA" id="ARBA00023163"/>
    </source>
</evidence>
<evidence type="ECO:0000313" key="6">
    <source>
        <dbReference type="RefSeq" id="XP_022938004.1"/>
    </source>
</evidence>
<protein>
    <submittedName>
        <fullName evidence="6">Protein SPEAR1-like</fullName>
    </submittedName>
</protein>
<feature type="compositionally biased region" description="Low complexity" evidence="4">
    <location>
        <begin position="139"/>
        <end position="151"/>
    </location>
</feature>
<dbReference type="PANTHER" id="PTHR33388:SF18">
    <property type="entry name" value="PROTEIN SPEAR1"/>
    <property type="match status" value="1"/>
</dbReference>
<dbReference type="RefSeq" id="XP_022938004.1">
    <property type="nucleotide sequence ID" value="XM_023082236.1"/>
</dbReference>
<dbReference type="InterPro" id="IPR040356">
    <property type="entry name" value="SPEAR"/>
</dbReference>
<reference evidence="6" key="1">
    <citation type="submission" date="2025-08" db="UniProtKB">
        <authorList>
            <consortium name="RefSeq"/>
        </authorList>
    </citation>
    <scope>IDENTIFICATION</scope>
    <source>
        <tissue evidence="6">Young leaves</tissue>
    </source>
</reference>
<dbReference type="Proteomes" id="UP000504609">
    <property type="component" value="Unplaced"/>
</dbReference>
<evidence type="ECO:0000256" key="4">
    <source>
        <dbReference type="SAM" id="MobiDB-lite"/>
    </source>
</evidence>
<feature type="compositionally biased region" description="Basic and acidic residues" evidence="4">
    <location>
        <begin position="152"/>
        <end position="165"/>
    </location>
</feature>
<name>A0A6J1FCT6_CUCMO</name>
<keyword evidence="3" id="KW-0804">Transcription</keyword>
<dbReference type="GeneID" id="111444227"/>
<keyword evidence="5" id="KW-1185">Reference proteome</keyword>
<evidence type="ECO:0000313" key="5">
    <source>
        <dbReference type="Proteomes" id="UP000504609"/>
    </source>
</evidence>
<keyword evidence="2" id="KW-0805">Transcription regulation</keyword>
<keyword evidence="1" id="KW-0678">Repressor</keyword>
<sequence>MGSGYFGEMNMGNIDKRRSWSPAAAAAGRRGRKGGGGEKPKQPQRGLGVAQLEKIRLHGEMGCAGYGHFYPTLSAGMGEYERGSFRYGDSQPTTTSIRWNMSNTTLETQHFGEPNMTGHLSNPRVLDSMHKNMNTKYGSDSIGSSSQNSKSSETHELDLELRLSI</sequence>
<dbReference type="AlphaFoldDB" id="A0A6J1FCT6"/>
<proteinExistence type="predicted"/>
<organism evidence="5 6">
    <name type="scientific">Cucurbita moschata</name>
    <name type="common">Winter crookneck squash</name>
    <name type="synonym">Cucurbita pepo var. moschata</name>
    <dbReference type="NCBI Taxonomy" id="3662"/>
    <lineage>
        <taxon>Eukaryota</taxon>
        <taxon>Viridiplantae</taxon>
        <taxon>Streptophyta</taxon>
        <taxon>Embryophyta</taxon>
        <taxon>Tracheophyta</taxon>
        <taxon>Spermatophyta</taxon>
        <taxon>Magnoliopsida</taxon>
        <taxon>eudicotyledons</taxon>
        <taxon>Gunneridae</taxon>
        <taxon>Pentapetalae</taxon>
        <taxon>rosids</taxon>
        <taxon>fabids</taxon>
        <taxon>Cucurbitales</taxon>
        <taxon>Cucurbitaceae</taxon>
        <taxon>Cucurbiteae</taxon>
        <taxon>Cucurbita</taxon>
    </lineage>
</organism>
<dbReference type="PANTHER" id="PTHR33388">
    <property type="entry name" value="OS01G0212500 PROTEIN"/>
    <property type="match status" value="1"/>
</dbReference>
<feature type="region of interest" description="Disordered" evidence="4">
    <location>
        <begin position="11"/>
        <end position="47"/>
    </location>
</feature>
<evidence type="ECO:0000256" key="1">
    <source>
        <dbReference type="ARBA" id="ARBA00022491"/>
    </source>
</evidence>
<feature type="region of interest" description="Disordered" evidence="4">
    <location>
        <begin position="132"/>
        <end position="165"/>
    </location>
</feature>
<gene>
    <name evidence="6" type="primary">LOC111444227</name>
</gene>
<evidence type="ECO:0000256" key="2">
    <source>
        <dbReference type="ARBA" id="ARBA00023015"/>
    </source>
</evidence>
<dbReference type="GO" id="GO:0003700">
    <property type="term" value="F:DNA-binding transcription factor activity"/>
    <property type="evidence" value="ECO:0007669"/>
    <property type="project" value="InterPro"/>
</dbReference>
<accession>A0A6J1FCT6</accession>